<comment type="caution">
    <text evidence="12">The sequence shown here is derived from an EMBL/GenBank/DDBJ whole genome shotgun (WGS) entry which is preliminary data.</text>
</comment>
<accession>A0ABQ6MVV2</accession>
<evidence type="ECO:0000256" key="7">
    <source>
        <dbReference type="ARBA" id="ARBA00023014"/>
    </source>
</evidence>
<feature type="region of interest" description="Disordered" evidence="9">
    <location>
        <begin position="159"/>
        <end position="190"/>
    </location>
</feature>
<evidence type="ECO:0000259" key="11">
    <source>
        <dbReference type="PROSITE" id="PS51193"/>
    </source>
</evidence>
<keyword evidence="3" id="KW-0378">Hydrolase</keyword>
<evidence type="ECO:0000313" key="12">
    <source>
        <dbReference type="EMBL" id="GMI34503.1"/>
    </source>
</evidence>
<dbReference type="Pfam" id="PF13307">
    <property type="entry name" value="Helicase_C_2"/>
    <property type="match status" value="1"/>
</dbReference>
<reference evidence="12 13" key="1">
    <citation type="journal article" date="2023" name="Commun. Biol.">
        <title>Genome analysis of Parmales, the sister group of diatoms, reveals the evolutionary specialization of diatoms from phago-mixotrophs to photoautotrophs.</title>
        <authorList>
            <person name="Ban H."/>
            <person name="Sato S."/>
            <person name="Yoshikawa S."/>
            <person name="Yamada K."/>
            <person name="Nakamura Y."/>
            <person name="Ichinomiya M."/>
            <person name="Sato N."/>
            <person name="Blanc-Mathieu R."/>
            <person name="Endo H."/>
            <person name="Kuwata A."/>
            <person name="Ogata H."/>
        </authorList>
    </citation>
    <scope>NUCLEOTIDE SEQUENCE [LARGE SCALE GENOMIC DNA]</scope>
</reference>
<dbReference type="InterPro" id="IPR045028">
    <property type="entry name" value="DinG/Rad3-like"/>
</dbReference>
<feature type="domain" description="PDZ" evidence="10">
    <location>
        <begin position="484"/>
        <end position="542"/>
    </location>
</feature>
<dbReference type="Pfam" id="PF06733">
    <property type="entry name" value="DEAD_2"/>
    <property type="match status" value="1"/>
</dbReference>
<feature type="compositionally biased region" description="Low complexity" evidence="9">
    <location>
        <begin position="1036"/>
        <end position="1047"/>
    </location>
</feature>
<protein>
    <recommendedName>
        <fullName evidence="14">Helicase ATP-binding domain-containing protein</fullName>
    </recommendedName>
</protein>
<dbReference type="Proteomes" id="UP001165060">
    <property type="component" value="Unassembled WGS sequence"/>
</dbReference>
<evidence type="ECO:0000313" key="13">
    <source>
        <dbReference type="Proteomes" id="UP001165060"/>
    </source>
</evidence>
<evidence type="ECO:0000256" key="1">
    <source>
        <dbReference type="ARBA" id="ARBA00022723"/>
    </source>
</evidence>
<dbReference type="CDD" id="cd18788">
    <property type="entry name" value="SF2_C_XPD"/>
    <property type="match status" value="1"/>
</dbReference>
<proteinExistence type="predicted"/>
<evidence type="ECO:0000256" key="3">
    <source>
        <dbReference type="ARBA" id="ARBA00022801"/>
    </source>
</evidence>
<evidence type="ECO:0000256" key="2">
    <source>
        <dbReference type="ARBA" id="ARBA00022741"/>
    </source>
</evidence>
<keyword evidence="8" id="KW-0413">Isomerase</keyword>
<evidence type="ECO:0000256" key="9">
    <source>
        <dbReference type="SAM" id="MobiDB-lite"/>
    </source>
</evidence>
<dbReference type="InterPro" id="IPR006555">
    <property type="entry name" value="ATP-dep_Helicase_C"/>
</dbReference>
<dbReference type="EMBL" id="BRYB01000643">
    <property type="protein sequence ID" value="GMI34503.1"/>
    <property type="molecule type" value="Genomic_DNA"/>
</dbReference>
<keyword evidence="6" id="KW-0408">Iron</keyword>
<feature type="region of interest" description="Disordered" evidence="9">
    <location>
        <begin position="1021"/>
        <end position="1047"/>
    </location>
</feature>
<feature type="compositionally biased region" description="Low complexity" evidence="9">
    <location>
        <begin position="1"/>
        <end position="11"/>
    </location>
</feature>
<gene>
    <name evidence="12" type="ORF">TeGR_g5762</name>
</gene>
<keyword evidence="1" id="KW-0479">Metal-binding</keyword>
<feature type="region of interest" description="Disordered" evidence="9">
    <location>
        <begin position="1"/>
        <end position="20"/>
    </location>
</feature>
<sequence>MPSSPSLLSSPRQRFLPQSSPLRISTIRGSTFANGTHLHRSTAHFGAADDDWHEAGGGGRAWRTEPPCTVELVGEISTKSPAYLSVLPSHPSPGSRRDSLYISSFSLASPSGSLSHVDLATGTLSRLPPRFPWPNEVSALPDRAGLLVTDGFLVPGRAGGVHVVSSPPSSSPPSSSPSSPPRRTRLTPPDAEGCFYHQAAFLDMTGDGRESVITARTRGRRREAGELLWLERPKAPARCPSTNAELNLDGSPFDPYSPANTPWRSRLLARGPDVMFSLVNISSSPNRVELLASEFFSQRVSLHSISLGPSPAVDFSRTIDAASGPAYGCAVGDLKPSPPPPSPPTAVVPAASCPLLKPGDPVTHLLVTSHEGLDSGDGGKLFRKDYSKHPLPNQPSYDDDNPPTHLASDRTNKKEGFEKEPPKNCTCPHYRSLTKRRLANCAMDAFSPSKAVTSACSFGGEKTNLGVHDIEDLVGFGRDTDMKRTAIYKEPGAAGIGLGILEDDEGVVTVDKVVPGLPASREQVLKPDDIVTAVNSEEIASIGSFKELVGRTGEGEAIIVNARRPAGEAEARQNGMFAGAGAAPTACPYLLSRELAKNAEVIFAPYNYVLDPGIRSAMQIETANSVIVLDEGHNVEDVLRECGSITLGEMELSLLLMFLKPLCTPQKDLKHEEELNPNLVRGVRFKGAAPHITKKKYLVEVNHELSAFVEVILTALQKSKDLFMSNSREITGEKKGFKALKRDYENFPSPDSEEFECTYDGPGKGSSRKGKPAGCAPFLLRLVPPNVPPEVFFSEIMCCALVFEERYAANTLDENVAKQCRTLAELCSKTMKAMENHEHFYASTSVVANGNLDFALGVQREGDEGRGRFKKNPVAIPRVVERGEGTVDAEAGEEGESREEVAKRVPRCAVCHSPTFRPNVMGINSCPKFGGSVKHCTHLDGRKPKFLGTFTIHLLTPSLLMDELAESARTVVLASGTLAPIAALAAELGLKGPPSPDAKAELDRRGAELKARQVELAMTEGHPANPYTQPSPAPTTPATTTSSSSSAGHNCFVPANAASAVMASPPVSRPAAGLTQASLAKEVDALAADWSRFGRLQTTPRPLQADHVVDLQKQLFAVTIGHAPDKTPLKITYENYKHEEFLLSMGDAVVTVCEAIPKGGVLIFFPSYSILNKCKRSWCIDDGRRGGYTGGGMHLYERLVKSMGRVIVEKGGGSQTDFEYARDSFAQTIKESGKCVLLAVFRGKMSEGISFNDDNARCVICLGIPKPNFGSRNVKAKRMYNDEQRKHNGVNELLPSSEWYDQQAYRALAQALGRCIRHAGDYGSVVLIDERHCYREDGGQRITADGVPECHVSLPKWMNKAIRNLKLELNEGVYSKGLVPLSEFGGGGGGGGGVKEI</sequence>
<keyword evidence="13" id="KW-1185">Reference proteome</keyword>
<keyword evidence="2" id="KW-0547">Nucleotide-binding</keyword>
<dbReference type="Gene3D" id="3.40.50.300">
    <property type="entry name" value="P-loop containing nucleotide triphosphate hydrolases"/>
    <property type="match status" value="2"/>
</dbReference>
<dbReference type="SUPFAM" id="SSF50156">
    <property type="entry name" value="PDZ domain-like"/>
    <property type="match status" value="1"/>
</dbReference>
<dbReference type="PROSITE" id="PS51193">
    <property type="entry name" value="HELICASE_ATP_BIND_2"/>
    <property type="match status" value="1"/>
</dbReference>
<evidence type="ECO:0000256" key="5">
    <source>
        <dbReference type="ARBA" id="ARBA00022840"/>
    </source>
</evidence>
<feature type="compositionally biased region" description="Basic and acidic residues" evidence="9">
    <location>
        <begin position="407"/>
        <end position="422"/>
    </location>
</feature>
<evidence type="ECO:0008006" key="14">
    <source>
        <dbReference type="Google" id="ProtNLM"/>
    </source>
</evidence>
<organism evidence="12 13">
    <name type="scientific">Tetraparma gracilis</name>
    <dbReference type="NCBI Taxonomy" id="2962635"/>
    <lineage>
        <taxon>Eukaryota</taxon>
        <taxon>Sar</taxon>
        <taxon>Stramenopiles</taxon>
        <taxon>Ochrophyta</taxon>
        <taxon>Bolidophyceae</taxon>
        <taxon>Parmales</taxon>
        <taxon>Triparmaceae</taxon>
        <taxon>Tetraparma</taxon>
    </lineage>
</organism>
<feature type="non-terminal residue" evidence="12">
    <location>
        <position position="1397"/>
    </location>
</feature>
<dbReference type="PROSITE" id="PS50106">
    <property type="entry name" value="PDZ"/>
    <property type="match status" value="1"/>
</dbReference>
<dbReference type="PANTHER" id="PTHR11472">
    <property type="entry name" value="DNA REPAIR DEAD HELICASE RAD3/XP-D SUBFAMILY MEMBER"/>
    <property type="match status" value="1"/>
</dbReference>
<evidence type="ECO:0000259" key="10">
    <source>
        <dbReference type="PROSITE" id="PS50106"/>
    </source>
</evidence>
<evidence type="ECO:0000256" key="6">
    <source>
        <dbReference type="ARBA" id="ARBA00023004"/>
    </source>
</evidence>
<dbReference type="InterPro" id="IPR036034">
    <property type="entry name" value="PDZ_sf"/>
</dbReference>
<feature type="region of interest" description="Disordered" evidence="9">
    <location>
        <begin position="369"/>
        <end position="424"/>
    </location>
</feature>
<evidence type="ECO:0000256" key="4">
    <source>
        <dbReference type="ARBA" id="ARBA00022806"/>
    </source>
</evidence>
<dbReference type="Gene3D" id="2.30.42.10">
    <property type="match status" value="1"/>
</dbReference>
<evidence type="ECO:0000256" key="8">
    <source>
        <dbReference type="ARBA" id="ARBA00023235"/>
    </source>
</evidence>
<dbReference type="InterPro" id="IPR001478">
    <property type="entry name" value="PDZ"/>
</dbReference>
<dbReference type="SMART" id="SM00491">
    <property type="entry name" value="HELICc2"/>
    <property type="match status" value="1"/>
</dbReference>
<dbReference type="InterPro" id="IPR027417">
    <property type="entry name" value="P-loop_NTPase"/>
</dbReference>
<keyword evidence="4" id="KW-0347">Helicase</keyword>
<dbReference type="PANTHER" id="PTHR11472:SF47">
    <property type="entry name" value="FANCONI ANEMIA GROUP J PROTEIN"/>
    <property type="match status" value="1"/>
</dbReference>
<dbReference type="InterPro" id="IPR014013">
    <property type="entry name" value="Helic_SF1/SF2_ATP-bd_DinG/Rad3"/>
</dbReference>
<dbReference type="InterPro" id="IPR010614">
    <property type="entry name" value="RAD3-like_helicase_DEAD"/>
</dbReference>
<feature type="domain" description="Helicase ATP-binding" evidence="11">
    <location>
        <begin position="378"/>
        <end position="679"/>
    </location>
</feature>
<name>A0ABQ6MVV2_9STRA</name>
<keyword evidence="5" id="KW-0067">ATP-binding</keyword>
<keyword evidence="7" id="KW-0411">Iron-sulfur</keyword>
<feature type="compositionally biased region" description="Pro residues" evidence="9">
    <location>
        <begin position="169"/>
        <end position="180"/>
    </location>
</feature>